<name>A0A2I0UP29_LIMLA</name>
<gene>
    <name evidence="1" type="ORF">llap_1902</name>
</gene>
<dbReference type="Proteomes" id="UP000233556">
    <property type="component" value="Unassembled WGS sequence"/>
</dbReference>
<keyword evidence="2" id="KW-1185">Reference proteome</keyword>
<evidence type="ECO:0000313" key="2">
    <source>
        <dbReference type="Proteomes" id="UP000233556"/>
    </source>
</evidence>
<organism evidence="1 2">
    <name type="scientific">Limosa lapponica baueri</name>
    <dbReference type="NCBI Taxonomy" id="1758121"/>
    <lineage>
        <taxon>Eukaryota</taxon>
        <taxon>Metazoa</taxon>
        <taxon>Chordata</taxon>
        <taxon>Craniata</taxon>
        <taxon>Vertebrata</taxon>
        <taxon>Euteleostomi</taxon>
        <taxon>Archelosauria</taxon>
        <taxon>Archosauria</taxon>
        <taxon>Dinosauria</taxon>
        <taxon>Saurischia</taxon>
        <taxon>Theropoda</taxon>
        <taxon>Coelurosauria</taxon>
        <taxon>Aves</taxon>
        <taxon>Neognathae</taxon>
        <taxon>Neoaves</taxon>
        <taxon>Charadriiformes</taxon>
        <taxon>Scolopacidae</taxon>
        <taxon>Limosa</taxon>
    </lineage>
</organism>
<reference evidence="2" key="1">
    <citation type="submission" date="2017-11" db="EMBL/GenBank/DDBJ databases">
        <authorList>
            <person name="Lima N.C."/>
            <person name="Parody-Merino A.M."/>
            <person name="Battley P.F."/>
            <person name="Fidler A.E."/>
            <person name="Prosdocimi F."/>
        </authorList>
    </citation>
    <scope>NUCLEOTIDE SEQUENCE [LARGE SCALE GENOMIC DNA]</scope>
</reference>
<sequence length="73" mass="8676">MRPWLMLSLKLTVGKKHIVYENNRIRPLSLATRKYSEDDFLDFVILNVIELAQQLQEIPKRLEDITFHTDGTY</sequence>
<protein>
    <submittedName>
        <fullName evidence="1">Uncharacterized protein</fullName>
    </submittedName>
</protein>
<evidence type="ECO:0000313" key="1">
    <source>
        <dbReference type="EMBL" id="PKU47793.1"/>
    </source>
</evidence>
<proteinExistence type="predicted"/>
<reference evidence="2" key="2">
    <citation type="submission" date="2017-12" db="EMBL/GenBank/DDBJ databases">
        <title>Genome sequence of the Bar-tailed Godwit (Limosa lapponica baueri).</title>
        <authorList>
            <person name="Lima N.C.B."/>
            <person name="Parody-Merino A.M."/>
            <person name="Battley P.F."/>
            <person name="Fidler A.E."/>
            <person name="Prosdocimi F."/>
        </authorList>
    </citation>
    <scope>NUCLEOTIDE SEQUENCE [LARGE SCALE GENOMIC DNA]</scope>
</reference>
<dbReference type="EMBL" id="KZ505669">
    <property type="protein sequence ID" value="PKU47793.1"/>
    <property type="molecule type" value="Genomic_DNA"/>
</dbReference>
<accession>A0A2I0UP29</accession>
<dbReference type="AlphaFoldDB" id="A0A2I0UP29"/>